<dbReference type="EMBL" id="MLFT02000010">
    <property type="protein sequence ID" value="PHT35875.1"/>
    <property type="molecule type" value="Genomic_DNA"/>
</dbReference>
<dbReference type="OrthoDB" id="1306371at2759"/>
<name>A0A2G2VSD1_CAPBA</name>
<evidence type="ECO:0000313" key="2">
    <source>
        <dbReference type="EMBL" id="PHT35875.1"/>
    </source>
</evidence>
<dbReference type="Proteomes" id="UP000224567">
    <property type="component" value="Unassembled WGS sequence"/>
</dbReference>
<sequence>MPEKENAYGVYGNESGQLPPSTSTTTTNLLPNSKYLPKNYNPVAYVTAPEDALMKPIPIISTIIVITLMAITTTEVNNSIKPSLKGEGREYYYNNKDQL</sequence>
<protein>
    <submittedName>
        <fullName evidence="2">Uncharacterized protein</fullName>
    </submittedName>
</protein>
<reference evidence="2 3" key="1">
    <citation type="journal article" date="2017" name="Genome Biol.">
        <title>New reference genome sequences of hot pepper reveal the massive evolution of plant disease-resistance genes by retroduplication.</title>
        <authorList>
            <person name="Kim S."/>
            <person name="Park J."/>
            <person name="Yeom S.I."/>
            <person name="Kim Y.M."/>
            <person name="Seo E."/>
            <person name="Kim K.T."/>
            <person name="Kim M.S."/>
            <person name="Lee J.M."/>
            <person name="Cheong K."/>
            <person name="Shin H.S."/>
            <person name="Kim S.B."/>
            <person name="Han K."/>
            <person name="Lee J."/>
            <person name="Park M."/>
            <person name="Lee H.A."/>
            <person name="Lee H.Y."/>
            <person name="Lee Y."/>
            <person name="Oh S."/>
            <person name="Lee J.H."/>
            <person name="Choi E."/>
            <person name="Choi E."/>
            <person name="Lee S.E."/>
            <person name="Jeon J."/>
            <person name="Kim H."/>
            <person name="Choi G."/>
            <person name="Song H."/>
            <person name="Lee J."/>
            <person name="Lee S.C."/>
            <person name="Kwon J.K."/>
            <person name="Lee H.Y."/>
            <person name="Koo N."/>
            <person name="Hong Y."/>
            <person name="Kim R.W."/>
            <person name="Kang W.H."/>
            <person name="Huh J.H."/>
            <person name="Kang B.C."/>
            <person name="Yang T.J."/>
            <person name="Lee Y.H."/>
            <person name="Bennetzen J.L."/>
            <person name="Choi D."/>
        </authorList>
    </citation>
    <scope>NUCLEOTIDE SEQUENCE [LARGE SCALE GENOMIC DNA]</scope>
    <source>
        <strain evidence="3">cv. PBC81</strain>
    </source>
</reference>
<evidence type="ECO:0000256" key="1">
    <source>
        <dbReference type="SAM" id="MobiDB-lite"/>
    </source>
</evidence>
<accession>A0A2G2VSD1</accession>
<reference evidence="3" key="2">
    <citation type="journal article" date="2017" name="J. Anim. Genet.">
        <title>Multiple reference genome sequences of hot pepper reveal the massive evolution of plant disease resistance genes by retroduplication.</title>
        <authorList>
            <person name="Kim S."/>
            <person name="Park J."/>
            <person name="Yeom S.-I."/>
            <person name="Kim Y.-M."/>
            <person name="Seo E."/>
            <person name="Kim K.-T."/>
            <person name="Kim M.-S."/>
            <person name="Lee J.M."/>
            <person name="Cheong K."/>
            <person name="Shin H.-S."/>
            <person name="Kim S.-B."/>
            <person name="Han K."/>
            <person name="Lee J."/>
            <person name="Park M."/>
            <person name="Lee H.-A."/>
            <person name="Lee H.-Y."/>
            <person name="Lee Y."/>
            <person name="Oh S."/>
            <person name="Lee J.H."/>
            <person name="Choi E."/>
            <person name="Choi E."/>
            <person name="Lee S.E."/>
            <person name="Jeon J."/>
            <person name="Kim H."/>
            <person name="Choi G."/>
            <person name="Song H."/>
            <person name="Lee J."/>
            <person name="Lee S.-C."/>
            <person name="Kwon J.-K."/>
            <person name="Lee H.-Y."/>
            <person name="Koo N."/>
            <person name="Hong Y."/>
            <person name="Kim R.W."/>
            <person name="Kang W.-H."/>
            <person name="Huh J.H."/>
            <person name="Kang B.-C."/>
            <person name="Yang T.-J."/>
            <person name="Lee Y.-H."/>
            <person name="Bennetzen J.L."/>
            <person name="Choi D."/>
        </authorList>
    </citation>
    <scope>NUCLEOTIDE SEQUENCE [LARGE SCALE GENOMIC DNA]</scope>
    <source>
        <strain evidence="3">cv. PBC81</strain>
    </source>
</reference>
<feature type="compositionally biased region" description="Low complexity" evidence="1">
    <location>
        <begin position="18"/>
        <end position="32"/>
    </location>
</feature>
<keyword evidence="3" id="KW-1185">Reference proteome</keyword>
<comment type="caution">
    <text evidence="2">The sequence shown here is derived from an EMBL/GenBank/DDBJ whole genome shotgun (WGS) entry which is preliminary data.</text>
</comment>
<gene>
    <name evidence="2" type="ORF">CQW23_23575</name>
</gene>
<dbReference type="STRING" id="33114.A0A2G2VSD1"/>
<proteinExistence type="predicted"/>
<feature type="region of interest" description="Disordered" evidence="1">
    <location>
        <begin position="1"/>
        <end position="32"/>
    </location>
</feature>
<evidence type="ECO:0000313" key="3">
    <source>
        <dbReference type="Proteomes" id="UP000224567"/>
    </source>
</evidence>
<dbReference type="AlphaFoldDB" id="A0A2G2VSD1"/>
<organism evidence="2 3">
    <name type="scientific">Capsicum baccatum</name>
    <name type="common">Peruvian pepper</name>
    <dbReference type="NCBI Taxonomy" id="33114"/>
    <lineage>
        <taxon>Eukaryota</taxon>
        <taxon>Viridiplantae</taxon>
        <taxon>Streptophyta</taxon>
        <taxon>Embryophyta</taxon>
        <taxon>Tracheophyta</taxon>
        <taxon>Spermatophyta</taxon>
        <taxon>Magnoliopsida</taxon>
        <taxon>eudicotyledons</taxon>
        <taxon>Gunneridae</taxon>
        <taxon>Pentapetalae</taxon>
        <taxon>asterids</taxon>
        <taxon>lamiids</taxon>
        <taxon>Solanales</taxon>
        <taxon>Solanaceae</taxon>
        <taxon>Solanoideae</taxon>
        <taxon>Capsiceae</taxon>
        <taxon>Capsicum</taxon>
    </lineage>
</organism>